<name>A0ABN8Y9N5_RANTA</name>
<sequence length="325" mass="35243">MGGLPRTGSVDVAEWGLSREWALSHPRVAEGFSGALRKLTQKSPSSFTATREAPVKVSVKQLLDLVGGGKLRWGGGGDRGREGAPLRAAQRRTAQRALAQCSTLCLRLGAPRVRVLRLGWSWPPGQQWPLRCSSDQQHQEDPDLLPLASRRFPRPQPLIHTTSLQSCRFRKSVSVELHNLQHLRWLCAHSIASSESFQLGKSQVDLLLLFPSVRWRAQLGDQWDVLPQATVLSEVQDECGGTSSGFLGLSAAAGAATPLEGAYATDRPKARLLKTAAAPGLRFSGRLGGRTSWAPLLRVWVGLPGLLGHLTRPADASFLSELVAI</sequence>
<evidence type="ECO:0000313" key="1">
    <source>
        <dbReference type="EMBL" id="CAI9158278.1"/>
    </source>
</evidence>
<protein>
    <submittedName>
        <fullName evidence="1">Uncharacterized protein</fullName>
    </submittedName>
</protein>
<organism evidence="1 2">
    <name type="scientific">Rangifer tarandus platyrhynchus</name>
    <name type="common">Svalbard reindeer</name>
    <dbReference type="NCBI Taxonomy" id="3082113"/>
    <lineage>
        <taxon>Eukaryota</taxon>
        <taxon>Metazoa</taxon>
        <taxon>Chordata</taxon>
        <taxon>Craniata</taxon>
        <taxon>Vertebrata</taxon>
        <taxon>Euteleostomi</taxon>
        <taxon>Mammalia</taxon>
        <taxon>Eutheria</taxon>
        <taxon>Laurasiatheria</taxon>
        <taxon>Artiodactyla</taxon>
        <taxon>Ruminantia</taxon>
        <taxon>Pecora</taxon>
        <taxon>Cervidae</taxon>
        <taxon>Odocoileinae</taxon>
        <taxon>Rangifer</taxon>
    </lineage>
</organism>
<reference evidence="1" key="1">
    <citation type="submission" date="2023-04" db="EMBL/GenBank/DDBJ databases">
        <authorList>
            <consortium name="ELIXIR-Norway"/>
        </authorList>
    </citation>
    <scope>NUCLEOTIDE SEQUENCE [LARGE SCALE GENOMIC DNA]</scope>
</reference>
<keyword evidence="2" id="KW-1185">Reference proteome</keyword>
<accession>A0ABN8Y9N5</accession>
<dbReference type="EMBL" id="OX459952">
    <property type="protein sequence ID" value="CAI9158278.1"/>
    <property type="molecule type" value="Genomic_DNA"/>
</dbReference>
<proteinExistence type="predicted"/>
<gene>
    <name evidence="1" type="ORF">MRATA1EN1_LOCUS7240</name>
</gene>
<dbReference type="Proteomes" id="UP001176941">
    <property type="component" value="Chromosome 16"/>
</dbReference>
<evidence type="ECO:0000313" key="2">
    <source>
        <dbReference type="Proteomes" id="UP001176941"/>
    </source>
</evidence>